<protein>
    <submittedName>
        <fullName evidence="1">Uncharacterized protein</fullName>
    </submittedName>
</protein>
<dbReference type="Proteomes" id="UP001163046">
    <property type="component" value="Unassembled WGS sequence"/>
</dbReference>
<accession>A0A9W9ZW39</accession>
<evidence type="ECO:0000313" key="1">
    <source>
        <dbReference type="EMBL" id="KAJ7388028.1"/>
    </source>
</evidence>
<keyword evidence="2" id="KW-1185">Reference proteome</keyword>
<sequence length="114" mass="12469">MRESDFLAWDPCVWILKDSDCVGSVHTVTGLTCGMVLRLNVTMAQVAQLPMDVYSLDGVKHHSQTEEYEKRNFINDLYSSSYGDKAAGNIMAAINNALVQSAAIPANAARHPLV</sequence>
<evidence type="ECO:0000313" key="2">
    <source>
        <dbReference type="Proteomes" id="UP001163046"/>
    </source>
</evidence>
<dbReference type="EMBL" id="MU825730">
    <property type="protein sequence ID" value="KAJ7388028.1"/>
    <property type="molecule type" value="Genomic_DNA"/>
</dbReference>
<gene>
    <name evidence="1" type="ORF">OS493_040292</name>
</gene>
<proteinExistence type="predicted"/>
<organism evidence="1 2">
    <name type="scientific">Desmophyllum pertusum</name>
    <dbReference type="NCBI Taxonomy" id="174260"/>
    <lineage>
        <taxon>Eukaryota</taxon>
        <taxon>Metazoa</taxon>
        <taxon>Cnidaria</taxon>
        <taxon>Anthozoa</taxon>
        <taxon>Hexacorallia</taxon>
        <taxon>Scleractinia</taxon>
        <taxon>Caryophylliina</taxon>
        <taxon>Caryophylliidae</taxon>
        <taxon>Desmophyllum</taxon>
    </lineage>
</organism>
<dbReference type="AlphaFoldDB" id="A0A9W9ZW39"/>
<name>A0A9W9ZW39_9CNID</name>
<reference evidence="1" key="1">
    <citation type="submission" date="2023-01" db="EMBL/GenBank/DDBJ databases">
        <title>Genome assembly of the deep-sea coral Lophelia pertusa.</title>
        <authorList>
            <person name="Herrera S."/>
            <person name="Cordes E."/>
        </authorList>
    </citation>
    <scope>NUCLEOTIDE SEQUENCE</scope>
    <source>
        <strain evidence="1">USNM1676648</strain>
        <tissue evidence="1">Polyp</tissue>
    </source>
</reference>
<comment type="caution">
    <text evidence="1">The sequence shown here is derived from an EMBL/GenBank/DDBJ whole genome shotgun (WGS) entry which is preliminary data.</text>
</comment>